<evidence type="ECO:0000256" key="2">
    <source>
        <dbReference type="SAM" id="Phobius"/>
    </source>
</evidence>
<evidence type="ECO:0000256" key="1">
    <source>
        <dbReference type="ARBA" id="ARBA00022481"/>
    </source>
</evidence>
<comment type="caution">
    <text evidence="3">The sequence shown here is derived from an EMBL/GenBank/DDBJ whole genome shotgun (WGS) entry which is preliminary data.</text>
</comment>
<dbReference type="RefSeq" id="WP_185660341.1">
    <property type="nucleotide sequence ID" value="NZ_CAWPOO010000012.1"/>
</dbReference>
<proteinExistence type="predicted"/>
<dbReference type="Pfam" id="PF07963">
    <property type="entry name" value="N_methyl"/>
    <property type="match status" value="1"/>
</dbReference>
<keyword evidence="4" id="KW-1185">Reference proteome</keyword>
<dbReference type="NCBIfam" id="TIGR02532">
    <property type="entry name" value="IV_pilin_GFxxxE"/>
    <property type="match status" value="1"/>
</dbReference>
<keyword evidence="2" id="KW-0472">Membrane</keyword>
<dbReference type="Proteomes" id="UP000526501">
    <property type="component" value="Unassembled WGS sequence"/>
</dbReference>
<evidence type="ECO:0000313" key="3">
    <source>
        <dbReference type="EMBL" id="MBC2606469.1"/>
    </source>
</evidence>
<feature type="transmembrane region" description="Helical" evidence="2">
    <location>
        <begin position="12"/>
        <end position="33"/>
    </location>
</feature>
<keyword evidence="2" id="KW-0812">Transmembrane</keyword>
<keyword evidence="1" id="KW-0488">Methylation</keyword>
<gene>
    <name evidence="3" type="ORF">H5P27_10485</name>
</gene>
<evidence type="ECO:0000313" key="4">
    <source>
        <dbReference type="Proteomes" id="UP000526501"/>
    </source>
</evidence>
<dbReference type="PANTHER" id="PTHR30093">
    <property type="entry name" value="GENERAL SECRETION PATHWAY PROTEIN G"/>
    <property type="match status" value="1"/>
</dbReference>
<sequence length="132" mass="14244">MRKNTSKKGFTLVEIMIVVVIIGLLAAMAIPAFQKVRLDSRESAVTNDARQLASAAQQYMLENNTTTVTVGYTSTDGTVGSDLEDYVRRVGTGYTMATTLGIDSDFTISHPQLITDTNTTGTLTFTAEGQLK</sequence>
<dbReference type="SUPFAM" id="SSF54523">
    <property type="entry name" value="Pili subunits"/>
    <property type="match status" value="1"/>
</dbReference>
<reference evidence="3 4" key="1">
    <citation type="submission" date="2020-07" db="EMBL/GenBank/DDBJ databases">
        <authorList>
            <person name="Feng X."/>
        </authorList>
    </citation>
    <scope>NUCLEOTIDE SEQUENCE [LARGE SCALE GENOMIC DNA]</scope>
    <source>
        <strain evidence="3 4">JCM23202</strain>
    </source>
</reference>
<dbReference type="InterPro" id="IPR000983">
    <property type="entry name" value="Bac_GSPG_pilin"/>
</dbReference>
<protein>
    <submittedName>
        <fullName evidence="3">Prepilin-type N-terminal cleavage/methylation domain-containing protein</fullName>
    </submittedName>
</protein>
<dbReference type="InterPro" id="IPR012902">
    <property type="entry name" value="N_methyl_site"/>
</dbReference>
<dbReference type="Gene3D" id="3.30.700.10">
    <property type="entry name" value="Glycoprotein, Type 4 Pilin"/>
    <property type="match status" value="1"/>
</dbReference>
<organism evidence="3 4">
    <name type="scientific">Pelagicoccus albus</name>
    <dbReference type="NCBI Taxonomy" id="415222"/>
    <lineage>
        <taxon>Bacteria</taxon>
        <taxon>Pseudomonadati</taxon>
        <taxon>Verrucomicrobiota</taxon>
        <taxon>Opitutia</taxon>
        <taxon>Puniceicoccales</taxon>
        <taxon>Pelagicoccaceae</taxon>
        <taxon>Pelagicoccus</taxon>
    </lineage>
</organism>
<accession>A0A7X1E8L2</accession>
<keyword evidence="2" id="KW-1133">Transmembrane helix</keyword>
<name>A0A7X1E8L2_9BACT</name>
<dbReference type="InterPro" id="IPR045584">
    <property type="entry name" value="Pilin-like"/>
</dbReference>
<dbReference type="PRINTS" id="PR00813">
    <property type="entry name" value="BCTERIALGSPG"/>
</dbReference>
<dbReference type="EMBL" id="JACHVC010000012">
    <property type="protein sequence ID" value="MBC2606469.1"/>
    <property type="molecule type" value="Genomic_DNA"/>
</dbReference>
<dbReference type="AlphaFoldDB" id="A0A7X1E8L2"/>
<dbReference type="PROSITE" id="PS00409">
    <property type="entry name" value="PROKAR_NTER_METHYL"/>
    <property type="match status" value="1"/>
</dbReference>
<dbReference type="GO" id="GO:0015627">
    <property type="term" value="C:type II protein secretion system complex"/>
    <property type="evidence" value="ECO:0007669"/>
    <property type="project" value="InterPro"/>
</dbReference>
<dbReference type="GO" id="GO:0015628">
    <property type="term" value="P:protein secretion by the type II secretion system"/>
    <property type="evidence" value="ECO:0007669"/>
    <property type="project" value="InterPro"/>
</dbReference>